<evidence type="ECO:0000259" key="9">
    <source>
        <dbReference type="Pfam" id="PF00856"/>
    </source>
</evidence>
<comment type="subcellular location">
    <subcellularLocation>
        <location evidence="2">Cytoplasm</location>
    </subcellularLocation>
    <subcellularLocation>
        <location evidence="1">Nucleus</location>
    </subcellularLocation>
</comment>
<accession>A0A0R3SF04</accession>
<evidence type="ECO:0000256" key="5">
    <source>
        <dbReference type="ARBA" id="ARBA00022679"/>
    </source>
</evidence>
<dbReference type="InterPro" id="IPR001214">
    <property type="entry name" value="SET_dom"/>
</dbReference>
<evidence type="ECO:0000313" key="12">
    <source>
        <dbReference type="WBParaSite" id="HDID_0000338801-mRNA-1"/>
    </source>
</evidence>
<evidence type="ECO:0000256" key="3">
    <source>
        <dbReference type="ARBA" id="ARBA00022490"/>
    </source>
</evidence>
<evidence type="ECO:0000256" key="2">
    <source>
        <dbReference type="ARBA" id="ARBA00004496"/>
    </source>
</evidence>
<evidence type="ECO:0000256" key="4">
    <source>
        <dbReference type="ARBA" id="ARBA00022603"/>
    </source>
</evidence>
<dbReference type="OrthoDB" id="265717at2759"/>
<dbReference type="GO" id="GO:0032259">
    <property type="term" value="P:methylation"/>
    <property type="evidence" value="ECO:0007669"/>
    <property type="project" value="UniProtKB-KW"/>
</dbReference>
<keyword evidence="4" id="KW-0489">Methyltransferase</keyword>
<reference evidence="10 11" key="2">
    <citation type="submission" date="2018-11" db="EMBL/GenBank/DDBJ databases">
        <authorList>
            <consortium name="Pathogen Informatics"/>
        </authorList>
    </citation>
    <scope>NUCLEOTIDE SEQUENCE [LARGE SCALE GENOMIC DNA]</scope>
</reference>
<name>A0A0R3SF04_HYMDI</name>
<reference evidence="12" key="1">
    <citation type="submission" date="2017-02" db="UniProtKB">
        <authorList>
            <consortium name="WormBaseParasite"/>
        </authorList>
    </citation>
    <scope>IDENTIFICATION</scope>
</reference>
<evidence type="ECO:0000256" key="7">
    <source>
        <dbReference type="ARBA" id="ARBA00023242"/>
    </source>
</evidence>
<dbReference type="EMBL" id="UYSG01001014">
    <property type="protein sequence ID" value="VDL31619.1"/>
    <property type="molecule type" value="Genomic_DNA"/>
</dbReference>
<keyword evidence="3" id="KW-0963">Cytoplasm</keyword>
<dbReference type="Gene3D" id="1.25.40.10">
    <property type="entry name" value="Tetratricopeptide repeat domain"/>
    <property type="match status" value="1"/>
</dbReference>
<dbReference type="Gene3D" id="2.170.270.10">
    <property type="entry name" value="SET domain"/>
    <property type="match status" value="1"/>
</dbReference>
<dbReference type="InterPro" id="IPR011990">
    <property type="entry name" value="TPR-like_helical_dom_sf"/>
</dbReference>
<dbReference type="STRING" id="6216.A0A0R3SF04"/>
<keyword evidence="6" id="KW-0949">S-adenosyl-L-methionine</keyword>
<proteinExistence type="predicted"/>
<evidence type="ECO:0000256" key="1">
    <source>
        <dbReference type="ARBA" id="ARBA00004123"/>
    </source>
</evidence>
<dbReference type="GO" id="GO:0042826">
    <property type="term" value="F:histone deacetylase binding"/>
    <property type="evidence" value="ECO:0007669"/>
    <property type="project" value="TreeGrafter"/>
</dbReference>
<organism evidence="12">
    <name type="scientific">Hymenolepis diminuta</name>
    <name type="common">Rat tapeworm</name>
    <dbReference type="NCBI Taxonomy" id="6216"/>
    <lineage>
        <taxon>Eukaryota</taxon>
        <taxon>Metazoa</taxon>
        <taxon>Spiralia</taxon>
        <taxon>Lophotrochozoa</taxon>
        <taxon>Platyhelminthes</taxon>
        <taxon>Cestoda</taxon>
        <taxon>Eucestoda</taxon>
        <taxon>Cyclophyllidea</taxon>
        <taxon>Hymenolepididae</taxon>
        <taxon>Hymenolepis</taxon>
    </lineage>
</organism>
<evidence type="ECO:0000313" key="11">
    <source>
        <dbReference type="Proteomes" id="UP000274504"/>
    </source>
</evidence>
<keyword evidence="7" id="KW-0539">Nucleus</keyword>
<dbReference type="Proteomes" id="UP000274504">
    <property type="component" value="Unassembled WGS sequence"/>
</dbReference>
<dbReference type="WBParaSite" id="HDID_0000338801-mRNA-1">
    <property type="protein sequence ID" value="HDID_0000338801-mRNA-1"/>
    <property type="gene ID" value="HDID_0000338801"/>
</dbReference>
<gene>
    <name evidence="10" type="ORF">HDID_LOCUS3386</name>
</gene>
<dbReference type="InterPro" id="IPR046341">
    <property type="entry name" value="SET_dom_sf"/>
</dbReference>
<keyword evidence="5" id="KW-0808">Transferase</keyword>
<evidence type="ECO:0000313" key="10">
    <source>
        <dbReference type="EMBL" id="VDL31619.1"/>
    </source>
</evidence>
<dbReference type="PANTHER" id="PTHR46165">
    <property type="entry name" value="SET AND MYND DOMAIN-CONTAINING PROTEIN 4"/>
    <property type="match status" value="1"/>
</dbReference>
<sequence>MAASAQATKLDYGIGQELLKQFYKIVSESLNSRGTKLISEFSRMPTDVQRVYYFLEIMRTSHNDRNLTDIINKEHARELLKSENGKSHEISRDFLAQGIESMRKNDKYMALYNFTKAVFHAASKEQPALSMTKRSEMLFNLSLFESAKEDVKRALPNGKGHPAFVGIKEVRKTAPPLWNNLDYASAAWVNPHSDKWNTVDGKYGTLLLDFTIAAVFLAFCLYPGGYPMDWSYSKQGNIKMNISDKLPASWIGGCLLYHLQSTRINSFGFYDVARSEEAMKYEDLSSLIYPPLSLINHSCDPSALVLITSEGVAFLMSIRDLKARNEITISYQVAYEEKNTRDHKRQLKENYFFECTCEACQNNWNNENPVEKVKCPHCQFGSELIAQTARCSKCESFLPIEEAYKLISDVRELIQEIPNISWNRRQSQNLSSLLTRAHSLLSPPCRTITLLRECIFDLLKKTAQMWTCEPWLENYYKCIAAEESTTSKKERRMILN</sequence>
<dbReference type="GO" id="GO:0005737">
    <property type="term" value="C:cytoplasm"/>
    <property type="evidence" value="ECO:0007669"/>
    <property type="project" value="UniProtKB-SubCell"/>
</dbReference>
<dbReference type="PANTHER" id="PTHR46165:SF2">
    <property type="entry name" value="SET AND MYND DOMAIN-CONTAINING PROTEIN 4"/>
    <property type="match status" value="1"/>
</dbReference>
<dbReference type="SUPFAM" id="SSF82199">
    <property type="entry name" value="SET domain"/>
    <property type="match status" value="1"/>
</dbReference>
<dbReference type="CDD" id="cd10536">
    <property type="entry name" value="SET_SMYD4"/>
    <property type="match status" value="1"/>
</dbReference>
<dbReference type="Pfam" id="PF00856">
    <property type="entry name" value="SET"/>
    <property type="match status" value="1"/>
</dbReference>
<dbReference type="GO" id="GO:0005634">
    <property type="term" value="C:nucleus"/>
    <property type="evidence" value="ECO:0007669"/>
    <property type="project" value="UniProtKB-SubCell"/>
</dbReference>
<feature type="domain" description="SET" evidence="9">
    <location>
        <begin position="282"/>
        <end position="332"/>
    </location>
</feature>
<dbReference type="AlphaFoldDB" id="A0A0R3SF04"/>
<evidence type="ECO:0000256" key="6">
    <source>
        <dbReference type="ARBA" id="ARBA00022691"/>
    </source>
</evidence>
<dbReference type="InterPro" id="IPR052097">
    <property type="entry name" value="SET-MYND_domain_protein"/>
</dbReference>
<dbReference type="InterPro" id="IPR044421">
    <property type="entry name" value="SMYD4_SET"/>
</dbReference>
<protein>
    <submittedName>
        <fullName evidence="12">SET domain-containing protein</fullName>
    </submittedName>
</protein>
<dbReference type="GO" id="GO:0008168">
    <property type="term" value="F:methyltransferase activity"/>
    <property type="evidence" value="ECO:0007669"/>
    <property type="project" value="UniProtKB-KW"/>
</dbReference>
<comment type="catalytic activity">
    <reaction evidence="8">
        <text>L-lysyl-[protein] + S-adenosyl-L-methionine = N(6)-methyl-L-lysyl-[protein] + S-adenosyl-L-homocysteine + H(+)</text>
        <dbReference type="Rhea" id="RHEA:51736"/>
        <dbReference type="Rhea" id="RHEA-COMP:9752"/>
        <dbReference type="Rhea" id="RHEA-COMP:13053"/>
        <dbReference type="ChEBI" id="CHEBI:15378"/>
        <dbReference type="ChEBI" id="CHEBI:29969"/>
        <dbReference type="ChEBI" id="CHEBI:57856"/>
        <dbReference type="ChEBI" id="CHEBI:59789"/>
        <dbReference type="ChEBI" id="CHEBI:61929"/>
    </reaction>
</comment>
<evidence type="ECO:0000256" key="8">
    <source>
        <dbReference type="ARBA" id="ARBA00048985"/>
    </source>
</evidence>